<evidence type="ECO:0000256" key="7">
    <source>
        <dbReference type="ARBA" id="ARBA00023136"/>
    </source>
</evidence>
<gene>
    <name evidence="9" type="ORF">ZBT109_0559</name>
</gene>
<feature type="transmembrane region" description="Helical" evidence="8">
    <location>
        <begin position="106"/>
        <end position="126"/>
    </location>
</feature>
<keyword evidence="10" id="KW-1185">Reference proteome</keyword>
<keyword evidence="4" id="KW-1003">Cell membrane</keyword>
<dbReference type="InterPro" id="IPR038770">
    <property type="entry name" value="Na+/solute_symporter_sf"/>
</dbReference>
<dbReference type="Gene3D" id="1.20.1530.20">
    <property type="match status" value="1"/>
</dbReference>
<feature type="transmembrane region" description="Helical" evidence="8">
    <location>
        <begin position="218"/>
        <end position="241"/>
    </location>
</feature>
<keyword evidence="5 8" id="KW-0812">Transmembrane</keyword>
<feature type="transmembrane region" description="Helical" evidence="8">
    <location>
        <begin position="72"/>
        <end position="94"/>
    </location>
</feature>
<evidence type="ECO:0000256" key="8">
    <source>
        <dbReference type="SAM" id="Phobius"/>
    </source>
</evidence>
<dbReference type="STRING" id="1123510.GCA_000620025_01521"/>
<evidence type="ECO:0000256" key="2">
    <source>
        <dbReference type="ARBA" id="ARBA00010145"/>
    </source>
</evidence>
<dbReference type="Proteomes" id="UP000267342">
    <property type="component" value="Chromosome"/>
</dbReference>
<dbReference type="PANTHER" id="PTHR36838:SF1">
    <property type="entry name" value="SLR1864 PROTEIN"/>
    <property type="match status" value="1"/>
</dbReference>
<sequence>MHSQLAAIAQVISSCLPVFLLIFLGWLSVHLHYVDKSAKAICSTLVSHYVFPALLFVHTATTSPTQVFNGRWMLAFAISMGLLWVVSFATNMFGLKCDLKQSTMQAMLCSFPNMGGMGVPFLILLLGPASTISVAIANFVVALTLIPGTIFLLELSDSLATGDKVDYHTVLRALGHSLMKPMFIGVALGVLASLTHATQWLPAFIFNTGKIMSDACNFISLFAVGVALHGVAIKLNAGLWLNLGLKSLLAPLISWAIVFALGLQGASAQELIFLLAMPTATNATILAYQWHVQETEASSLYLLSTALSVVVLPVLMLLMQAFIPGTTS</sequence>
<feature type="transmembrane region" description="Helical" evidence="8">
    <location>
        <begin position="300"/>
        <end position="323"/>
    </location>
</feature>
<protein>
    <submittedName>
        <fullName evidence="9">Predicted permeases</fullName>
    </submittedName>
</protein>
<dbReference type="GO" id="GO:0055085">
    <property type="term" value="P:transmembrane transport"/>
    <property type="evidence" value="ECO:0007669"/>
    <property type="project" value="InterPro"/>
</dbReference>
<name>A0A348HCJ5_9GAMM</name>
<proteinExistence type="inferred from homology"/>
<dbReference type="KEGG" id="zpl:ZBT109_0559"/>
<evidence type="ECO:0000256" key="4">
    <source>
        <dbReference type="ARBA" id="ARBA00022475"/>
    </source>
</evidence>
<evidence type="ECO:0000256" key="1">
    <source>
        <dbReference type="ARBA" id="ARBA00004651"/>
    </source>
</evidence>
<feature type="transmembrane region" description="Helical" evidence="8">
    <location>
        <begin position="182"/>
        <end position="206"/>
    </location>
</feature>
<keyword evidence="3" id="KW-0813">Transport</keyword>
<dbReference type="GO" id="GO:0005886">
    <property type="term" value="C:plasma membrane"/>
    <property type="evidence" value="ECO:0007669"/>
    <property type="project" value="UniProtKB-SubCell"/>
</dbReference>
<evidence type="ECO:0000313" key="10">
    <source>
        <dbReference type="Proteomes" id="UP000267342"/>
    </source>
</evidence>
<feature type="transmembrane region" description="Helical" evidence="8">
    <location>
        <begin position="41"/>
        <end position="60"/>
    </location>
</feature>
<dbReference type="AlphaFoldDB" id="A0A348HCJ5"/>
<feature type="transmembrane region" description="Helical" evidence="8">
    <location>
        <begin position="6"/>
        <end position="29"/>
    </location>
</feature>
<comment type="similarity">
    <text evidence="2">Belongs to the auxin efflux carrier (TC 2.A.69) family.</text>
</comment>
<evidence type="ECO:0000256" key="3">
    <source>
        <dbReference type="ARBA" id="ARBA00022448"/>
    </source>
</evidence>
<dbReference type="RefSeq" id="WP_027704902.1">
    <property type="nucleotide sequence ID" value="NZ_AP018933.1"/>
</dbReference>
<evidence type="ECO:0000256" key="6">
    <source>
        <dbReference type="ARBA" id="ARBA00022989"/>
    </source>
</evidence>
<evidence type="ECO:0000256" key="5">
    <source>
        <dbReference type="ARBA" id="ARBA00022692"/>
    </source>
</evidence>
<feature type="transmembrane region" description="Helical" evidence="8">
    <location>
        <begin position="248"/>
        <end position="265"/>
    </location>
</feature>
<feature type="transmembrane region" description="Helical" evidence="8">
    <location>
        <begin position="132"/>
        <end position="153"/>
    </location>
</feature>
<organism evidence="9 10">
    <name type="scientific">Zymobacter palmae</name>
    <dbReference type="NCBI Taxonomy" id="33074"/>
    <lineage>
        <taxon>Bacteria</taxon>
        <taxon>Pseudomonadati</taxon>
        <taxon>Pseudomonadota</taxon>
        <taxon>Gammaproteobacteria</taxon>
        <taxon>Oceanospirillales</taxon>
        <taxon>Halomonadaceae</taxon>
        <taxon>Zymobacter group</taxon>
        <taxon>Zymobacter</taxon>
    </lineage>
</organism>
<keyword evidence="7 8" id="KW-0472">Membrane</keyword>
<feature type="transmembrane region" description="Helical" evidence="8">
    <location>
        <begin position="271"/>
        <end position="288"/>
    </location>
</feature>
<dbReference type="InterPro" id="IPR004776">
    <property type="entry name" value="Mem_transp_PIN-like"/>
</dbReference>
<dbReference type="Pfam" id="PF03547">
    <property type="entry name" value="Mem_trans"/>
    <property type="match status" value="1"/>
</dbReference>
<accession>A0A348HCJ5</accession>
<keyword evidence="6 8" id="KW-1133">Transmembrane helix</keyword>
<reference evidence="9 10" key="1">
    <citation type="submission" date="2018-09" db="EMBL/GenBank/DDBJ databases">
        <title>Zymobacter palmae IAM14233 (=T109) whole genome analysis.</title>
        <authorList>
            <person name="Yanase H."/>
        </authorList>
    </citation>
    <scope>NUCLEOTIDE SEQUENCE [LARGE SCALE GENOMIC DNA]</scope>
    <source>
        <strain evidence="9 10">IAM14233</strain>
    </source>
</reference>
<dbReference type="EMBL" id="AP018933">
    <property type="protein sequence ID" value="BBG29347.1"/>
    <property type="molecule type" value="Genomic_DNA"/>
</dbReference>
<evidence type="ECO:0000313" key="9">
    <source>
        <dbReference type="EMBL" id="BBG29347.1"/>
    </source>
</evidence>
<dbReference type="OrthoDB" id="109606at2"/>
<dbReference type="PANTHER" id="PTHR36838">
    <property type="entry name" value="AUXIN EFFLUX CARRIER FAMILY PROTEIN"/>
    <property type="match status" value="1"/>
</dbReference>
<comment type="subcellular location">
    <subcellularLocation>
        <location evidence="1">Cell membrane</location>
        <topology evidence="1">Multi-pass membrane protein</topology>
    </subcellularLocation>
</comment>